<evidence type="ECO:0000259" key="1">
    <source>
        <dbReference type="Pfam" id="PF20385"/>
    </source>
</evidence>
<proteinExistence type="predicted"/>
<comment type="caution">
    <text evidence="4">The sequence shown here is derived from an EMBL/GenBank/DDBJ whole genome shotgun (WGS) entry which is preliminary data.</text>
</comment>
<evidence type="ECO:0000313" key="2">
    <source>
        <dbReference type="EMBL" id="RGK41380.1"/>
    </source>
</evidence>
<dbReference type="EMBL" id="QRUJ01000018">
    <property type="protein sequence ID" value="RGR52809.1"/>
    <property type="molecule type" value="Genomic_DNA"/>
</dbReference>
<evidence type="ECO:0000313" key="13">
    <source>
        <dbReference type="Proteomes" id="UP000285865"/>
    </source>
</evidence>
<evidence type="ECO:0000313" key="5">
    <source>
        <dbReference type="EMBL" id="RGU22832.1"/>
    </source>
</evidence>
<protein>
    <recommendedName>
        <fullName evidence="1">DUF6680 domain-containing protein</fullName>
    </recommendedName>
</protein>
<dbReference type="InterPro" id="IPR046502">
    <property type="entry name" value="DUF6680"/>
</dbReference>
<evidence type="ECO:0000313" key="10">
    <source>
        <dbReference type="Proteomes" id="UP000266066"/>
    </source>
</evidence>
<sequence length="133" mass="15095">MSIVAAIVSLMGAIVSGVLATIITLTINHKSEIMREKKQLVADIFGYRFLLNKDSGVEKFYAAMNRVPIVFKDNKNVIESYDYLHRCSLINDAKERSRKMEDALVTFMKELCKAINIDCENWNDSKILNIFGA</sequence>
<accession>A0A395UV73</accession>
<evidence type="ECO:0000313" key="9">
    <source>
        <dbReference type="Proteomes" id="UP000261052"/>
    </source>
</evidence>
<dbReference type="RefSeq" id="WP_117686451.1">
    <property type="nucleotide sequence ID" value="NZ_QRKN01000007.1"/>
</dbReference>
<evidence type="ECO:0000313" key="11">
    <source>
        <dbReference type="Proteomes" id="UP000283431"/>
    </source>
</evidence>
<evidence type="ECO:0000313" key="4">
    <source>
        <dbReference type="EMBL" id="RGR52809.1"/>
    </source>
</evidence>
<dbReference type="Proteomes" id="UP000283431">
    <property type="component" value="Unassembled WGS sequence"/>
</dbReference>
<dbReference type="EMBL" id="QSEN01000002">
    <property type="protein sequence ID" value="RGZ76560.1"/>
    <property type="molecule type" value="Genomic_DNA"/>
</dbReference>
<dbReference type="Proteomes" id="UP000266066">
    <property type="component" value="Unassembled WGS sequence"/>
</dbReference>
<name>A0A395UV73_9FIRM</name>
<evidence type="ECO:0000313" key="8">
    <source>
        <dbReference type="Proteomes" id="UP000260758"/>
    </source>
</evidence>
<dbReference type="Proteomes" id="UP000285865">
    <property type="component" value="Unassembled WGS sequence"/>
</dbReference>
<evidence type="ECO:0000313" key="12">
    <source>
        <dbReference type="Proteomes" id="UP000283765"/>
    </source>
</evidence>
<evidence type="ECO:0000313" key="7">
    <source>
        <dbReference type="EMBL" id="RHI21603.1"/>
    </source>
</evidence>
<gene>
    <name evidence="7" type="ORF">DW172_09955</name>
    <name evidence="6" type="ORF">DW975_01710</name>
    <name evidence="5" type="ORF">DWW89_10855</name>
    <name evidence="4" type="ORF">DWY38_13355</name>
    <name evidence="3" type="ORF">DXB99_14445</name>
    <name evidence="2" type="ORF">DXD13_12150</name>
</gene>
<dbReference type="Pfam" id="PF20385">
    <property type="entry name" value="DUF6680"/>
    <property type="match status" value="1"/>
</dbReference>
<dbReference type="EMBL" id="QRKN01000007">
    <property type="protein sequence ID" value="RHI21603.1"/>
    <property type="molecule type" value="Genomic_DNA"/>
</dbReference>
<evidence type="ECO:0000313" key="3">
    <source>
        <dbReference type="EMBL" id="RGM68693.1"/>
    </source>
</evidence>
<dbReference type="AlphaFoldDB" id="A0A395UV73"/>
<evidence type="ECO:0000313" key="6">
    <source>
        <dbReference type="EMBL" id="RGZ76560.1"/>
    </source>
</evidence>
<feature type="domain" description="DUF6680" evidence="1">
    <location>
        <begin position="7"/>
        <end position="120"/>
    </location>
</feature>
<dbReference type="EMBL" id="QRXR01000016">
    <property type="protein sequence ID" value="RGU22832.1"/>
    <property type="molecule type" value="Genomic_DNA"/>
</dbReference>
<dbReference type="EMBL" id="QSQP01000016">
    <property type="protein sequence ID" value="RGK41380.1"/>
    <property type="molecule type" value="Genomic_DNA"/>
</dbReference>
<dbReference type="Proteomes" id="UP000283765">
    <property type="component" value="Unassembled WGS sequence"/>
</dbReference>
<organism evidence="4 10">
    <name type="scientific">Agathobacter rectalis</name>
    <dbReference type="NCBI Taxonomy" id="39491"/>
    <lineage>
        <taxon>Bacteria</taxon>
        <taxon>Bacillati</taxon>
        <taxon>Bacillota</taxon>
        <taxon>Clostridia</taxon>
        <taxon>Lachnospirales</taxon>
        <taxon>Lachnospiraceae</taxon>
        <taxon>Agathobacter</taxon>
    </lineage>
</organism>
<dbReference type="EMBL" id="QSTP01000019">
    <property type="protein sequence ID" value="RGM68693.1"/>
    <property type="molecule type" value="Genomic_DNA"/>
</dbReference>
<reference evidence="8 9" key="1">
    <citation type="submission" date="2018-08" db="EMBL/GenBank/DDBJ databases">
        <title>A genome reference for cultivated species of the human gut microbiota.</title>
        <authorList>
            <person name="Zou Y."/>
            <person name="Xue W."/>
            <person name="Luo G."/>
        </authorList>
    </citation>
    <scope>NUCLEOTIDE SEQUENCE [LARGE SCALE GENOMIC DNA]</scope>
    <source>
        <strain evidence="5 12">AF17-27</strain>
        <strain evidence="4 10">AF25-15</strain>
        <strain evidence="7 13">AM16-11</strain>
        <strain evidence="6 11">AM48-7</strain>
        <strain evidence="3 8">OM07-13</strain>
        <strain evidence="2 9">TF11-15AC</strain>
    </source>
</reference>
<dbReference type="Proteomes" id="UP000260758">
    <property type="component" value="Unassembled WGS sequence"/>
</dbReference>
<dbReference type="Proteomes" id="UP000261052">
    <property type="component" value="Unassembled WGS sequence"/>
</dbReference>